<dbReference type="SUPFAM" id="SSF49354">
    <property type="entry name" value="PapD-like"/>
    <property type="match status" value="1"/>
</dbReference>
<organism evidence="3 4">
    <name type="scientific">Providencia alcalifaciens 205/92</name>
    <dbReference type="NCBI Taxonomy" id="1256988"/>
    <lineage>
        <taxon>Bacteria</taxon>
        <taxon>Pseudomonadati</taxon>
        <taxon>Pseudomonadota</taxon>
        <taxon>Gammaproteobacteria</taxon>
        <taxon>Enterobacterales</taxon>
        <taxon>Morganellaceae</taxon>
        <taxon>Providencia</taxon>
    </lineage>
</organism>
<evidence type="ECO:0000313" key="3">
    <source>
        <dbReference type="EMBL" id="EUD10561.1"/>
    </source>
</evidence>
<dbReference type="PANTHER" id="PTHR30251">
    <property type="entry name" value="PILUS ASSEMBLY CHAPERONE"/>
    <property type="match status" value="1"/>
</dbReference>
<keyword evidence="1" id="KW-0732">Signal</keyword>
<dbReference type="NCBIfam" id="NF007392">
    <property type="entry name" value="PRK09918.1"/>
    <property type="match status" value="1"/>
</dbReference>
<dbReference type="GO" id="GO:0071555">
    <property type="term" value="P:cell wall organization"/>
    <property type="evidence" value="ECO:0007669"/>
    <property type="project" value="InterPro"/>
</dbReference>
<feature type="chain" id="PRO_5043461328" evidence="1">
    <location>
        <begin position="23"/>
        <end position="228"/>
    </location>
</feature>
<proteinExistence type="predicted"/>
<dbReference type="AlphaFoldDB" id="A0AAV3M423"/>
<comment type="caution">
    <text evidence="3">The sequence shown here is derived from an EMBL/GenBank/DDBJ whole genome shotgun (WGS) entry which is preliminary data.</text>
</comment>
<evidence type="ECO:0000256" key="1">
    <source>
        <dbReference type="SAM" id="SignalP"/>
    </source>
</evidence>
<dbReference type="PANTHER" id="PTHR30251:SF3">
    <property type="entry name" value="FIMBRIAL CHAPARONE PROTEIN"/>
    <property type="match status" value="1"/>
</dbReference>
<dbReference type="InterPro" id="IPR050643">
    <property type="entry name" value="Periplasmic_pilus_chap"/>
</dbReference>
<dbReference type="GO" id="GO:0030288">
    <property type="term" value="C:outer membrane-bounded periplasmic space"/>
    <property type="evidence" value="ECO:0007669"/>
    <property type="project" value="InterPro"/>
</dbReference>
<accession>A0AAV3M423</accession>
<sequence>MKKLIYTTILGLIGLISVSAKASFQLETMTVILDAGEERKVFSVKNTSKEPILLSTKVSDLDGSKPMAKDVMVSPPIVRIEPNESQQINFVLKKGLELKQEEILRVSFQGVGAVKQNSAKMPIRQDVAMLITPTNGLLSQTPWKNITVNQKNNQLTLTNTGNQVVRLSPSVTVLPSHEAYSIDQFYLRPNESKTIDVKSQAQELVISPLSRYGFKNSNDDTIKVTHNE</sequence>
<gene>
    <name evidence="3" type="ORF">HMPREF1563_2213</name>
</gene>
<name>A0AAV3M423_9GAMM</name>
<dbReference type="Pfam" id="PF00345">
    <property type="entry name" value="PapD_N"/>
    <property type="match status" value="1"/>
</dbReference>
<dbReference type="EMBL" id="JALD01000050">
    <property type="protein sequence ID" value="EUD10561.1"/>
    <property type="molecule type" value="Genomic_DNA"/>
</dbReference>
<dbReference type="InterPro" id="IPR013783">
    <property type="entry name" value="Ig-like_fold"/>
</dbReference>
<reference evidence="3 4" key="1">
    <citation type="submission" date="2014-01" db="EMBL/GenBank/DDBJ databases">
        <authorList>
            <person name="Durkin A.S."/>
            <person name="McCorrison J."/>
            <person name="Torralba M."/>
            <person name="Gillis M."/>
            <person name="Haft D.H."/>
            <person name="Methe B."/>
            <person name="Sutton G."/>
            <person name="Nelson K.E."/>
        </authorList>
    </citation>
    <scope>NUCLEOTIDE SEQUENCE [LARGE SCALE GENOMIC DNA]</scope>
    <source>
        <strain evidence="3 4">205/92</strain>
    </source>
</reference>
<protein>
    <submittedName>
        <fullName evidence="3">PapD pilus/flagellar-assembly chaperone N-terminal domain protein</fullName>
    </submittedName>
</protein>
<dbReference type="Gene3D" id="2.60.40.10">
    <property type="entry name" value="Immunoglobulins"/>
    <property type="match status" value="1"/>
</dbReference>
<dbReference type="RefSeq" id="WP_036962681.1">
    <property type="nucleotide sequence ID" value="NZ_JALD01000050.1"/>
</dbReference>
<dbReference type="Proteomes" id="UP000022311">
    <property type="component" value="Unassembled WGS sequence"/>
</dbReference>
<feature type="domain" description="Pili assembly chaperone N-terminal" evidence="2">
    <location>
        <begin position="24"/>
        <end position="135"/>
    </location>
</feature>
<evidence type="ECO:0000259" key="2">
    <source>
        <dbReference type="Pfam" id="PF00345"/>
    </source>
</evidence>
<evidence type="ECO:0000313" key="4">
    <source>
        <dbReference type="Proteomes" id="UP000022311"/>
    </source>
</evidence>
<dbReference type="InterPro" id="IPR016147">
    <property type="entry name" value="Pili_assmbl_chaperone_N"/>
</dbReference>
<dbReference type="InterPro" id="IPR008962">
    <property type="entry name" value="PapD-like_sf"/>
</dbReference>
<feature type="signal peptide" evidence="1">
    <location>
        <begin position="1"/>
        <end position="22"/>
    </location>
</feature>